<dbReference type="SMART" id="SM00855">
    <property type="entry name" value="PGAM"/>
    <property type="match status" value="1"/>
</dbReference>
<dbReference type="SUPFAM" id="SSF53254">
    <property type="entry name" value="Phosphoglycerate mutase-like"/>
    <property type="match status" value="1"/>
</dbReference>
<protein>
    <submittedName>
        <fullName evidence="2">Alpha-ribazole phosphatase</fullName>
    </submittedName>
</protein>
<dbReference type="Proteomes" id="UP000830055">
    <property type="component" value="Chromosome"/>
</dbReference>
<gene>
    <name evidence="2" type="ORF">DPPLL_15170</name>
</gene>
<dbReference type="PIRSF" id="PIRSF000709">
    <property type="entry name" value="6PFK_2-Ptase"/>
    <property type="match status" value="1"/>
</dbReference>
<keyword evidence="1" id="KW-0378">Hydrolase</keyword>
<proteinExistence type="predicted"/>
<evidence type="ECO:0000313" key="2">
    <source>
        <dbReference type="EMBL" id="BDD87152.1"/>
    </source>
</evidence>
<dbReference type="InterPro" id="IPR051695">
    <property type="entry name" value="Phosphoglycerate_Mutase"/>
</dbReference>
<evidence type="ECO:0000313" key="3">
    <source>
        <dbReference type="Proteomes" id="UP000830055"/>
    </source>
</evidence>
<dbReference type="RefSeq" id="WP_284154190.1">
    <property type="nucleotide sequence ID" value="NZ_AP025516.1"/>
</dbReference>
<dbReference type="Gene3D" id="3.40.50.1240">
    <property type="entry name" value="Phosphoglycerate mutase-like"/>
    <property type="match status" value="1"/>
</dbReference>
<dbReference type="InterPro" id="IPR029033">
    <property type="entry name" value="His_PPase_superfam"/>
</dbReference>
<evidence type="ECO:0000256" key="1">
    <source>
        <dbReference type="ARBA" id="ARBA00022801"/>
    </source>
</evidence>
<dbReference type="Pfam" id="PF00300">
    <property type="entry name" value="His_Phos_1"/>
    <property type="match status" value="1"/>
</dbReference>
<dbReference type="PANTHER" id="PTHR46517">
    <property type="entry name" value="FRUCTOSE-2,6-BISPHOSPHATASE TIGAR"/>
    <property type="match status" value="1"/>
</dbReference>
<dbReference type="EMBL" id="AP025516">
    <property type="protein sequence ID" value="BDD87152.1"/>
    <property type="molecule type" value="Genomic_DNA"/>
</dbReference>
<dbReference type="CDD" id="cd07067">
    <property type="entry name" value="HP_PGM_like"/>
    <property type="match status" value="1"/>
</dbReference>
<dbReference type="InterPro" id="IPR013078">
    <property type="entry name" value="His_Pase_superF_clade-1"/>
</dbReference>
<keyword evidence="3" id="KW-1185">Reference proteome</keyword>
<name>A0ABM7W866_9BACT</name>
<dbReference type="PANTHER" id="PTHR46517:SF1">
    <property type="entry name" value="FRUCTOSE-2,6-BISPHOSPHATASE TIGAR"/>
    <property type="match status" value="1"/>
</dbReference>
<organism evidence="2 3">
    <name type="scientific">Desulfofustis limnaeus</name>
    <dbReference type="NCBI Taxonomy" id="2740163"/>
    <lineage>
        <taxon>Bacteria</taxon>
        <taxon>Pseudomonadati</taxon>
        <taxon>Thermodesulfobacteriota</taxon>
        <taxon>Desulfobulbia</taxon>
        <taxon>Desulfobulbales</taxon>
        <taxon>Desulfocapsaceae</taxon>
        <taxon>Desulfofustis</taxon>
    </lineage>
</organism>
<reference evidence="2 3" key="1">
    <citation type="submission" date="2022-01" db="EMBL/GenBank/DDBJ databases">
        <title>Desulfofustis limnae sp. nov., a novel mesophilic sulfate-reducing bacterium isolated from marsh soil.</title>
        <authorList>
            <person name="Watanabe M."/>
            <person name="Takahashi A."/>
            <person name="Kojima H."/>
            <person name="Fukui M."/>
        </authorList>
    </citation>
    <scope>NUCLEOTIDE SEQUENCE [LARGE SCALE GENOMIC DNA]</scope>
    <source>
        <strain evidence="2 3">PPLL</strain>
    </source>
</reference>
<sequence length="196" mass="22098">MEIYLIRHGRTMAPEEYNGSTDIALSPEGMEQARRSGALLQPIRFDGCFCSPLSRCRTTLEMLSIDVEAVVADELREVDFGQWEGLTLAQIAERDHHNLERWRVERGRFTFPGGESIESFSGRVATWFDALADSGHERVLVVTHAGVIRRALCHMLRLGYDHIYTFAIREAGVALVNRRPDFCVLEYLNRGGGVDG</sequence>
<accession>A0ABM7W866</accession>